<keyword evidence="5" id="KW-0812">Transmembrane</keyword>
<dbReference type="EMBL" id="CP127363">
    <property type="protein sequence ID" value="WIY50749.1"/>
    <property type="molecule type" value="Genomic_DNA"/>
</dbReference>
<dbReference type="Proteomes" id="UP001242732">
    <property type="component" value="Chromosome"/>
</dbReference>
<dbReference type="PROSITE" id="PS50111">
    <property type="entry name" value="CHEMOTAXIS_TRANSDUC_2"/>
    <property type="match status" value="1"/>
</dbReference>
<dbReference type="InterPro" id="IPR047347">
    <property type="entry name" value="YvaQ-like_sensor"/>
</dbReference>
<evidence type="ECO:0000256" key="3">
    <source>
        <dbReference type="PROSITE-ProRule" id="PRU00284"/>
    </source>
</evidence>
<accession>A0ABY9AUZ3</accession>
<protein>
    <submittedName>
        <fullName evidence="7">Methyl-accepting chemotaxis protein</fullName>
    </submittedName>
</protein>
<evidence type="ECO:0000256" key="4">
    <source>
        <dbReference type="SAM" id="Coils"/>
    </source>
</evidence>
<dbReference type="PANTHER" id="PTHR43531:SF14">
    <property type="entry name" value="METHYL-ACCEPTING CHEMOTAXIS PROTEIN I-RELATED"/>
    <property type="match status" value="1"/>
</dbReference>
<name>A0ABY9AUZ3_PARCI</name>
<dbReference type="CDD" id="cd19411">
    <property type="entry name" value="MCP2201-like_sensor"/>
    <property type="match status" value="1"/>
</dbReference>
<evidence type="ECO:0000256" key="5">
    <source>
        <dbReference type="SAM" id="Phobius"/>
    </source>
</evidence>
<dbReference type="PRINTS" id="PR00260">
    <property type="entry name" value="CHEMTRNSDUCR"/>
</dbReference>
<dbReference type="RefSeq" id="WP_011795398.1">
    <property type="nucleotide sequence ID" value="NZ_CP023687.1"/>
</dbReference>
<dbReference type="PANTHER" id="PTHR43531">
    <property type="entry name" value="PROTEIN ICFG"/>
    <property type="match status" value="1"/>
</dbReference>
<organism evidence="7 8">
    <name type="scientific">Paracidovorax citrulli</name>
    <name type="common">Acidovorax citrulli</name>
    <dbReference type="NCBI Taxonomy" id="80869"/>
    <lineage>
        <taxon>Bacteria</taxon>
        <taxon>Pseudomonadati</taxon>
        <taxon>Pseudomonadota</taxon>
        <taxon>Betaproteobacteria</taxon>
        <taxon>Burkholderiales</taxon>
        <taxon>Comamonadaceae</taxon>
        <taxon>Paracidovorax</taxon>
    </lineage>
</organism>
<dbReference type="SUPFAM" id="SSF58104">
    <property type="entry name" value="Methyl-accepting chemotaxis protein (MCP) signaling domain"/>
    <property type="match status" value="1"/>
</dbReference>
<dbReference type="SMART" id="SM00283">
    <property type="entry name" value="MA"/>
    <property type="match status" value="1"/>
</dbReference>
<dbReference type="InterPro" id="IPR004090">
    <property type="entry name" value="Chemotax_Me-accpt_rcpt"/>
</dbReference>
<evidence type="ECO:0000256" key="1">
    <source>
        <dbReference type="ARBA" id="ARBA00022481"/>
    </source>
</evidence>
<feature type="coiled-coil region" evidence="4">
    <location>
        <begin position="91"/>
        <end position="118"/>
    </location>
</feature>
<dbReference type="Pfam" id="PF00015">
    <property type="entry name" value="MCPsignal"/>
    <property type="match status" value="1"/>
</dbReference>
<dbReference type="InterPro" id="IPR051310">
    <property type="entry name" value="MCP_chemotaxis"/>
</dbReference>
<keyword evidence="5" id="KW-0472">Membrane</keyword>
<feature type="transmembrane region" description="Helical" evidence="5">
    <location>
        <begin position="195"/>
        <end position="214"/>
    </location>
</feature>
<evidence type="ECO:0000313" key="7">
    <source>
        <dbReference type="EMBL" id="WIY50749.1"/>
    </source>
</evidence>
<evidence type="ECO:0000313" key="8">
    <source>
        <dbReference type="Proteomes" id="UP001242732"/>
    </source>
</evidence>
<proteinExistence type="inferred from homology"/>
<keyword evidence="8" id="KW-1185">Reference proteome</keyword>
<evidence type="ECO:0000256" key="2">
    <source>
        <dbReference type="ARBA" id="ARBA00029447"/>
    </source>
</evidence>
<gene>
    <name evidence="7" type="ORF">QRO08_09345</name>
</gene>
<feature type="domain" description="Methyl-accepting transducer" evidence="6">
    <location>
        <begin position="276"/>
        <end position="505"/>
    </location>
</feature>
<dbReference type="InterPro" id="IPR024478">
    <property type="entry name" value="HlyB_4HB_MCP"/>
</dbReference>
<dbReference type="CDD" id="cd11386">
    <property type="entry name" value="MCP_signal"/>
    <property type="match status" value="1"/>
</dbReference>
<comment type="similarity">
    <text evidence="2">Belongs to the methyl-accepting chemotaxis (MCP) protein family.</text>
</comment>
<keyword evidence="4" id="KW-0175">Coiled coil</keyword>
<dbReference type="InterPro" id="IPR004089">
    <property type="entry name" value="MCPsignal_dom"/>
</dbReference>
<feature type="transmembrane region" description="Helical" evidence="5">
    <location>
        <begin position="12"/>
        <end position="33"/>
    </location>
</feature>
<keyword evidence="5" id="KW-1133">Transmembrane helix</keyword>
<dbReference type="Gene3D" id="1.10.287.950">
    <property type="entry name" value="Methyl-accepting chemotaxis protein"/>
    <property type="match status" value="1"/>
</dbReference>
<sequence>MNKNAKVRTQLMVAFGTMGVLILFMSLFGLAALGDATTRFQGYVHGIGARTAMTAQLRTAIDERAIAARNIVLATTPAEVQTEKSRGEQAHAQVQKSMAELKQLMAQATDTSDKARALVAQMDRIEQSYAPVALGIIDLAARGERDAAITKLNRECRPLLDQFAAVTSEYAQLSRSRAHELADDAEDRLGAERTALIAAAVLAFIIATVAGLVITRRLTGALGGEPAELRQIAEQVASGDLSPMQRQGAVVPGSVLASLASMHSTLAHIVTDVRLASDSISTGSSEIATGNADLSRRTELQASALQETASAMEELSATVRHNADNARTASQLATGATDVANRGGQIVEQVVDTMQEISASSRQITDITGVIDSIAFQTNILALNAAVEAARAGEQGRGFAVVAAEVRTLAQRSAQAAKEIRALILGSVEKVDRGAALVSQAGTTMAEIVAEIRRVSEIVGEISVASAEQSDGVLQVGQAVAQMDQATQQNAALVEEGAAAAASLRDQARRLDQSVSVFRVPGIAGGAAATGAGIGSETQPGHRLALR</sequence>
<keyword evidence="3" id="KW-0807">Transducer</keyword>
<dbReference type="GeneID" id="79792408"/>
<evidence type="ECO:0000259" key="6">
    <source>
        <dbReference type="PROSITE" id="PS50111"/>
    </source>
</evidence>
<keyword evidence="1" id="KW-0488">Methylation</keyword>
<dbReference type="Pfam" id="PF12729">
    <property type="entry name" value="4HB_MCP_1"/>
    <property type="match status" value="1"/>
</dbReference>
<reference evidence="7 8" key="1">
    <citation type="submission" date="2023-06" db="EMBL/GenBank/DDBJ databases">
        <authorList>
            <person name="Ham H."/>
            <person name="Park D.S."/>
        </authorList>
    </citation>
    <scope>NUCLEOTIDE SEQUENCE [LARGE SCALE GENOMIC DNA]</scope>
    <source>
        <strain evidence="7 8">KACC 17005</strain>
    </source>
</reference>